<evidence type="ECO:0000256" key="1">
    <source>
        <dbReference type="SAM" id="MobiDB-lite"/>
    </source>
</evidence>
<feature type="region of interest" description="Disordered" evidence="1">
    <location>
        <begin position="49"/>
        <end position="96"/>
    </location>
</feature>
<dbReference type="EMBL" id="CP000124">
    <property type="protein sequence ID" value="ABA48299.1"/>
    <property type="molecule type" value="Genomic_DNA"/>
</dbReference>
<organism evidence="2 3">
    <name type="scientific">Burkholderia pseudomallei (strain 1710b)</name>
    <dbReference type="NCBI Taxonomy" id="320372"/>
    <lineage>
        <taxon>Bacteria</taxon>
        <taxon>Pseudomonadati</taxon>
        <taxon>Pseudomonadota</taxon>
        <taxon>Betaproteobacteria</taxon>
        <taxon>Burkholderiales</taxon>
        <taxon>Burkholderiaceae</taxon>
        <taxon>Burkholderia</taxon>
        <taxon>pseudomallei group</taxon>
    </lineage>
</organism>
<proteinExistence type="predicted"/>
<dbReference type="Proteomes" id="UP000002700">
    <property type="component" value="Chromosome I"/>
</dbReference>
<evidence type="ECO:0000313" key="3">
    <source>
        <dbReference type="Proteomes" id="UP000002700"/>
    </source>
</evidence>
<gene>
    <name evidence="2" type="ordered locus">BURPS1710b_3281</name>
</gene>
<dbReference type="HOGENOM" id="CLU_830739_0_0_4"/>
<sequence length="334" mass="37884">MRRRGLSIGGLPLTRRAAKIDDDAGPIRHEATRRDAGRTICQPPVARRGVELAGSAREARIRQRSPRRAAKAHPHRRELARQTRGPRPRARRSREAETLVERAGALVARQHVEHDFPARFHAQQAGAHRVVEQRAECAAAAHARLGRAMRDQRLRTLRRGQLAFEHEPAQQHPDRARDAEKAQQHPCDVQIVESRRTPVVRGEHRAHRAVAAERDAMAPPRKAPVLRCERECEKRDASRGRLAEEVAEFAYAGFEHERRTCVRIARRGRAKTPRRRARRGVVRRAALAVGRRRRHRRDQRASRTSAAIVRSICSGSCVEQMKKRNRAAFSSTAG</sequence>
<dbReference type="KEGG" id="bpm:BURPS1710b_3281"/>
<evidence type="ECO:0000313" key="2">
    <source>
        <dbReference type="EMBL" id="ABA48299.1"/>
    </source>
</evidence>
<name>Q3JP51_BURP1</name>
<dbReference type="EnsemblBacteria" id="ABA48299">
    <property type="protein sequence ID" value="ABA48299"/>
    <property type="gene ID" value="BURPS1710b_3281"/>
</dbReference>
<accession>Q3JP51</accession>
<protein>
    <submittedName>
        <fullName evidence="2">Uncharacterized protein</fullName>
    </submittedName>
</protein>
<dbReference type="AlphaFoldDB" id="Q3JP51"/>
<reference evidence="2 3" key="1">
    <citation type="submission" date="2005-09" db="EMBL/GenBank/DDBJ databases">
        <authorList>
            <person name="Woods D.E."/>
            <person name="Nierman W.C."/>
        </authorList>
    </citation>
    <scope>NUCLEOTIDE SEQUENCE [LARGE SCALE GENOMIC DNA]</scope>
    <source>
        <strain evidence="2 3">1710b</strain>
    </source>
</reference>
<feature type="compositionally biased region" description="Basic residues" evidence="1">
    <location>
        <begin position="62"/>
        <end position="92"/>
    </location>
</feature>